<proteinExistence type="predicted"/>
<feature type="non-terminal residue" evidence="1">
    <location>
        <position position="1"/>
    </location>
</feature>
<reference evidence="1" key="1">
    <citation type="submission" date="2023-10" db="EMBL/GenBank/DDBJ databases">
        <title>Genome assembly of Pristionchus species.</title>
        <authorList>
            <person name="Yoshida K."/>
            <person name="Sommer R.J."/>
        </authorList>
    </citation>
    <scope>NUCLEOTIDE SEQUENCE</scope>
    <source>
        <strain evidence="1">RS5133</strain>
    </source>
</reference>
<organism evidence="1 2">
    <name type="scientific">Pristionchus fissidentatus</name>
    <dbReference type="NCBI Taxonomy" id="1538716"/>
    <lineage>
        <taxon>Eukaryota</taxon>
        <taxon>Metazoa</taxon>
        <taxon>Ecdysozoa</taxon>
        <taxon>Nematoda</taxon>
        <taxon>Chromadorea</taxon>
        <taxon>Rhabditida</taxon>
        <taxon>Rhabditina</taxon>
        <taxon>Diplogasteromorpha</taxon>
        <taxon>Diplogasteroidea</taxon>
        <taxon>Neodiplogasteridae</taxon>
        <taxon>Pristionchus</taxon>
    </lineage>
</organism>
<sequence>EDGDEARRERNVLTRACGEEESDAVAVLKQLHTSFHVTDGIRTDWRPHLLAENLHARSHACNLLYVRLLSAVARLIVVRRDRHC</sequence>
<accession>A0AAV5V4N0</accession>
<evidence type="ECO:0000313" key="1">
    <source>
        <dbReference type="EMBL" id="GMT13772.1"/>
    </source>
</evidence>
<dbReference type="AlphaFoldDB" id="A0AAV5V4N0"/>
<feature type="non-terminal residue" evidence="1">
    <location>
        <position position="84"/>
    </location>
</feature>
<comment type="caution">
    <text evidence="1">The sequence shown here is derived from an EMBL/GenBank/DDBJ whole genome shotgun (WGS) entry which is preliminary data.</text>
</comment>
<protein>
    <submittedName>
        <fullName evidence="1">Uncharacterized protein</fullName>
    </submittedName>
</protein>
<keyword evidence="2" id="KW-1185">Reference proteome</keyword>
<dbReference type="EMBL" id="BTSY01000002">
    <property type="protein sequence ID" value="GMT13772.1"/>
    <property type="molecule type" value="Genomic_DNA"/>
</dbReference>
<dbReference type="Proteomes" id="UP001432322">
    <property type="component" value="Unassembled WGS sequence"/>
</dbReference>
<gene>
    <name evidence="1" type="ORF">PFISCL1PPCAC_5069</name>
</gene>
<evidence type="ECO:0000313" key="2">
    <source>
        <dbReference type="Proteomes" id="UP001432322"/>
    </source>
</evidence>
<name>A0AAV5V4N0_9BILA</name>